<dbReference type="Proteomes" id="UP001194696">
    <property type="component" value="Unassembled WGS sequence"/>
</dbReference>
<evidence type="ECO:0000313" key="3">
    <source>
        <dbReference type="Proteomes" id="UP001194696"/>
    </source>
</evidence>
<evidence type="ECO:0000256" key="1">
    <source>
        <dbReference type="SAM" id="MobiDB-lite"/>
    </source>
</evidence>
<gene>
    <name evidence="2" type="ORF">BGZ96_010324</name>
</gene>
<evidence type="ECO:0000313" key="2">
    <source>
        <dbReference type="EMBL" id="KAG0296033.1"/>
    </source>
</evidence>
<dbReference type="CDD" id="cd00043">
    <property type="entry name" value="CYCLIN_SF"/>
    <property type="match status" value="1"/>
</dbReference>
<reference evidence="2 3" key="1">
    <citation type="journal article" date="2020" name="Fungal Divers.">
        <title>Resolving the Mortierellaceae phylogeny through synthesis of multi-gene phylogenetics and phylogenomics.</title>
        <authorList>
            <person name="Vandepol N."/>
            <person name="Liber J."/>
            <person name="Desiro A."/>
            <person name="Na H."/>
            <person name="Kennedy M."/>
            <person name="Barry K."/>
            <person name="Grigoriev I.V."/>
            <person name="Miller A.N."/>
            <person name="O'Donnell K."/>
            <person name="Stajich J.E."/>
            <person name="Bonito G."/>
        </authorList>
    </citation>
    <scope>NUCLEOTIDE SEQUENCE [LARGE SCALE GENOMIC DNA]</scope>
    <source>
        <strain evidence="2 3">AD045</strain>
    </source>
</reference>
<keyword evidence="3" id="KW-1185">Reference proteome</keyword>
<feature type="compositionally biased region" description="Basic and acidic residues" evidence="1">
    <location>
        <begin position="372"/>
        <end position="398"/>
    </location>
</feature>
<name>A0ABQ7KD99_9FUNG</name>
<organism evidence="2 3">
    <name type="scientific">Linnemannia gamsii</name>
    <dbReference type="NCBI Taxonomy" id="64522"/>
    <lineage>
        <taxon>Eukaryota</taxon>
        <taxon>Fungi</taxon>
        <taxon>Fungi incertae sedis</taxon>
        <taxon>Mucoromycota</taxon>
        <taxon>Mortierellomycotina</taxon>
        <taxon>Mortierellomycetes</taxon>
        <taxon>Mortierellales</taxon>
        <taxon>Mortierellaceae</taxon>
        <taxon>Linnemannia</taxon>
    </lineage>
</organism>
<feature type="region of interest" description="Disordered" evidence="1">
    <location>
        <begin position="29"/>
        <end position="54"/>
    </location>
</feature>
<dbReference type="EMBL" id="JAAAIM010000067">
    <property type="protein sequence ID" value="KAG0296033.1"/>
    <property type="molecule type" value="Genomic_DNA"/>
</dbReference>
<feature type="region of interest" description="Disordered" evidence="1">
    <location>
        <begin position="346"/>
        <end position="398"/>
    </location>
</feature>
<dbReference type="SUPFAM" id="SSF47954">
    <property type="entry name" value="Cyclin-like"/>
    <property type="match status" value="1"/>
</dbReference>
<dbReference type="InterPro" id="IPR036915">
    <property type="entry name" value="Cyclin-like_sf"/>
</dbReference>
<feature type="region of interest" description="Disordered" evidence="1">
    <location>
        <begin position="580"/>
        <end position="599"/>
    </location>
</feature>
<sequence>MLDESPSYQGYGFTRVTLIGREVRRNNHTYRDRRYHSAKGESSLNSLSNGPTTTWEGSRRYIERVEEARVLITSAGRANGISDVVVKRAIFLFLLFKRTIRGRPIKDAKALACLYIAAKEAGKHLRIVDLATQSGLSPYTLGADYKKVRAFLVQRETIDTTTGLYVADVDPWTELEHILTIGNSESIERGDYASLSQGLKDVLGINMEPAERSRRLRGLLSMSQKFMIIAADASLDDSRKIQSLVAACFIVALEVRLQLTESSKEMLQWVGYMFTSVPATVKSRYRELRKCILEWARRLPYVEESACITDKKVVYYMEDVIKFFGHLQDKNRQLWAQLDKAVEEDECEDDVGHAEESGDDDTGSAQDEDAGDEKRGDHGAGDDNLNHEQKEGSDGDDLSFERDYVNDCPLSSKDILASLPTRRHDPPAFIAQVRRRQRLGELIQVAKESIADPMTPSPHLKRVDSRLFEWVKRLLVLGTITEDEILVASDNCLADWVASGEARKTKPMIIRSQEELNSTELTEKDLDDDELGSYLRSKPDQEAVQRVMSNIYLAAEKRTRRLKVRREADETSRLVRMKRKRTREGRTTGQSGPTEGVVRERSQKLRLEALSDSDSEFDAARKAMPRPGQRIIHPIQELSTKDKDVEGGVEVGEVEAFDDTDVLGGYGGDDFGDDEYSDAYGHDYDYDCDSSVAI</sequence>
<comment type="caution">
    <text evidence="2">The sequence shown here is derived from an EMBL/GenBank/DDBJ whole genome shotgun (WGS) entry which is preliminary data.</text>
</comment>
<proteinExistence type="predicted"/>
<protein>
    <submittedName>
        <fullName evidence="2">Uncharacterized protein</fullName>
    </submittedName>
</protein>
<dbReference type="Gene3D" id="1.10.472.170">
    <property type="match status" value="1"/>
</dbReference>
<accession>A0ABQ7KD99</accession>
<feature type="compositionally biased region" description="Acidic residues" evidence="1">
    <location>
        <begin position="357"/>
        <end position="371"/>
    </location>
</feature>
<feature type="compositionally biased region" description="Polar residues" evidence="1">
    <location>
        <begin position="40"/>
        <end position="54"/>
    </location>
</feature>